<organism evidence="3 4">
    <name type="scientific">Dermacoccus nishinomiyaensis</name>
    <dbReference type="NCBI Taxonomy" id="1274"/>
    <lineage>
        <taxon>Bacteria</taxon>
        <taxon>Bacillati</taxon>
        <taxon>Actinomycetota</taxon>
        <taxon>Actinomycetes</taxon>
        <taxon>Micrococcales</taxon>
        <taxon>Dermacoccaceae</taxon>
        <taxon>Dermacoccus</taxon>
    </lineage>
</organism>
<dbReference type="Proteomes" id="UP000027986">
    <property type="component" value="Chromosome"/>
</dbReference>
<evidence type="ECO:0000256" key="1">
    <source>
        <dbReference type="SAM" id="MobiDB-lite"/>
    </source>
</evidence>
<feature type="transmembrane region" description="Helical" evidence="2">
    <location>
        <begin position="69"/>
        <end position="87"/>
    </location>
</feature>
<dbReference type="AlphaFoldDB" id="A0A075JI66"/>
<feature type="transmembrane region" description="Helical" evidence="2">
    <location>
        <begin position="42"/>
        <end position="63"/>
    </location>
</feature>
<dbReference type="RefSeq" id="WP_038569837.1">
    <property type="nucleotide sequence ID" value="NZ_CP008889.1"/>
</dbReference>
<feature type="transmembrane region" description="Helical" evidence="2">
    <location>
        <begin position="6"/>
        <end position="30"/>
    </location>
</feature>
<evidence type="ECO:0000313" key="3">
    <source>
        <dbReference type="EMBL" id="AIF41821.1"/>
    </source>
</evidence>
<dbReference type="GeneID" id="41842111"/>
<dbReference type="EMBL" id="CP008889">
    <property type="protein sequence ID" value="AIF41821.1"/>
    <property type="molecule type" value="Genomic_DNA"/>
</dbReference>
<proteinExistence type="predicted"/>
<feature type="region of interest" description="Disordered" evidence="1">
    <location>
        <begin position="94"/>
        <end position="118"/>
    </location>
</feature>
<keyword evidence="2" id="KW-0812">Transmembrane</keyword>
<evidence type="ECO:0000313" key="4">
    <source>
        <dbReference type="Proteomes" id="UP000027986"/>
    </source>
</evidence>
<dbReference type="KEGG" id="dni:HX89_13855"/>
<sequence length="118" mass="12602">MKLGSLAASMYLASAAVGVIAGILSLIAFRAMSPKHQNVERAFRHGSIAMVLMLAVANSLRAYTSQFEILLEAALQALALLTLNLWARAERARQEAARLPETPHPATNSEHVEGAPPA</sequence>
<evidence type="ECO:0000256" key="2">
    <source>
        <dbReference type="SAM" id="Phobius"/>
    </source>
</evidence>
<reference evidence="3 4" key="1">
    <citation type="submission" date="2014-07" db="EMBL/GenBank/DDBJ databases">
        <title>Genome Sequencing of Dermacoccus nishinomiyaensis.</title>
        <authorList>
            <person name="Hong K.W."/>
            <person name="Chan K.G."/>
        </authorList>
    </citation>
    <scope>NUCLEOTIDE SEQUENCE [LARGE SCALE GENOMIC DNA]</scope>
    <source>
        <strain evidence="3 4">M25</strain>
    </source>
</reference>
<keyword evidence="4" id="KW-1185">Reference proteome</keyword>
<accession>A0A075JI66</accession>
<name>A0A075JI66_9MICO</name>
<dbReference type="HOGENOM" id="CLU_2069250_0_0_11"/>
<protein>
    <submittedName>
        <fullName evidence="3">Uncharacterized protein</fullName>
    </submittedName>
</protein>
<keyword evidence="2" id="KW-0472">Membrane</keyword>
<keyword evidence="2" id="KW-1133">Transmembrane helix</keyword>
<gene>
    <name evidence="3" type="ORF">HX89_13855</name>
</gene>